<evidence type="ECO:0000313" key="13">
    <source>
        <dbReference type="Proteomes" id="UP000524246"/>
    </source>
</evidence>
<evidence type="ECO:0000256" key="3">
    <source>
        <dbReference type="ARBA" id="ARBA00022490"/>
    </source>
</evidence>
<comment type="similarity">
    <text evidence="2">Belongs to the thiolase-like superfamily. FabH family.</text>
</comment>
<evidence type="ECO:0000256" key="5">
    <source>
        <dbReference type="ARBA" id="ARBA00022679"/>
    </source>
</evidence>
<dbReference type="CDD" id="cd00830">
    <property type="entry name" value="KAS_III"/>
    <property type="match status" value="1"/>
</dbReference>
<dbReference type="SUPFAM" id="SSF53901">
    <property type="entry name" value="Thiolase-like"/>
    <property type="match status" value="1"/>
</dbReference>
<evidence type="ECO:0000256" key="8">
    <source>
        <dbReference type="ARBA" id="ARBA00023160"/>
    </source>
</evidence>
<dbReference type="PANTHER" id="PTHR34069:SF2">
    <property type="entry name" value="BETA-KETOACYL-[ACYL-CARRIER-PROTEIN] SYNTHASE III"/>
    <property type="match status" value="1"/>
</dbReference>
<comment type="pathway">
    <text evidence="1">Lipid metabolism.</text>
</comment>
<reference evidence="12 13" key="1">
    <citation type="journal article" date="2020" name="Biotechnol. Biofuels">
        <title>New insights from the biogas microbiome by comprehensive genome-resolved metagenomics of nearly 1600 species originating from multiple anaerobic digesters.</title>
        <authorList>
            <person name="Campanaro S."/>
            <person name="Treu L."/>
            <person name="Rodriguez-R L.M."/>
            <person name="Kovalovszki A."/>
            <person name="Ziels R.M."/>
            <person name="Maus I."/>
            <person name="Zhu X."/>
            <person name="Kougias P.G."/>
            <person name="Basile A."/>
            <person name="Luo G."/>
            <person name="Schluter A."/>
            <person name="Konstantinidis K.T."/>
            <person name="Angelidaki I."/>
        </authorList>
    </citation>
    <scope>NUCLEOTIDE SEQUENCE [LARGE SCALE GENOMIC DNA]</scope>
    <source>
        <strain evidence="12">AS27yjCOA_65</strain>
    </source>
</reference>
<sequence length="340" mass="37529">MTTTNASFRVVLQGFAEQISSRKITNEDLAQLMDTSDEWITQRTGIKTRYWALEGETTSDLGAAAARATLHRCGNPKVDAIVAATITPEYFFPGIGVIMQHKLGLEQIPAFDIRNQCAGFIYGLELADSLVRSGRYNRVLLVGAEIQSTFLDLTTRGRDMAVLFGDAAGSCLVERLDDCVSPSKMMYEVLGTELHGDGKYQKELFREHPGAITPITSNLIEEVRLFPYMNGRLVFEHAVRSMVEVSRSLLDKLNLKSSDVRFFVPHQANIRINKMVAKQIGLSETQVISTIENYGNTTSATIPIGMVEMEKKNDLFSGDIILSAAFGSGFTWGASVLKVI</sequence>
<dbReference type="Proteomes" id="UP000524246">
    <property type="component" value="Unassembled WGS sequence"/>
</dbReference>
<dbReference type="InterPro" id="IPR013747">
    <property type="entry name" value="ACP_syn_III_C"/>
</dbReference>
<gene>
    <name evidence="12" type="ORF">GYA55_05310</name>
</gene>
<dbReference type="EC" id="2.3.1.180" evidence="12"/>
<keyword evidence="3" id="KW-0963">Cytoplasm</keyword>
<keyword evidence="7" id="KW-0443">Lipid metabolism</keyword>
<evidence type="ECO:0000259" key="10">
    <source>
        <dbReference type="Pfam" id="PF08541"/>
    </source>
</evidence>
<dbReference type="GO" id="GO:0006633">
    <property type="term" value="P:fatty acid biosynthetic process"/>
    <property type="evidence" value="ECO:0007669"/>
    <property type="project" value="UniProtKB-KW"/>
</dbReference>
<dbReference type="NCBIfam" id="TIGR00747">
    <property type="entry name" value="fabH"/>
    <property type="match status" value="1"/>
</dbReference>
<accession>A0A7X9FQR2</accession>
<dbReference type="GO" id="GO:0044550">
    <property type="term" value="P:secondary metabolite biosynthetic process"/>
    <property type="evidence" value="ECO:0007669"/>
    <property type="project" value="TreeGrafter"/>
</dbReference>
<keyword evidence="9 12" id="KW-0012">Acyltransferase</keyword>
<feature type="domain" description="Beta-ketoacyl-[acyl-carrier-protein] synthase III C-terminal" evidence="10">
    <location>
        <begin position="250"/>
        <end position="338"/>
    </location>
</feature>
<evidence type="ECO:0000256" key="1">
    <source>
        <dbReference type="ARBA" id="ARBA00005189"/>
    </source>
</evidence>
<dbReference type="Gene3D" id="3.40.47.10">
    <property type="match status" value="1"/>
</dbReference>
<evidence type="ECO:0000256" key="6">
    <source>
        <dbReference type="ARBA" id="ARBA00022832"/>
    </source>
</evidence>
<dbReference type="NCBIfam" id="NF006829">
    <property type="entry name" value="PRK09352.1"/>
    <property type="match status" value="1"/>
</dbReference>
<keyword evidence="5 12" id="KW-0808">Transferase</keyword>
<dbReference type="Pfam" id="PF08541">
    <property type="entry name" value="ACP_syn_III_C"/>
    <property type="match status" value="1"/>
</dbReference>
<evidence type="ECO:0000256" key="4">
    <source>
        <dbReference type="ARBA" id="ARBA00022516"/>
    </source>
</evidence>
<dbReference type="InterPro" id="IPR016039">
    <property type="entry name" value="Thiolase-like"/>
</dbReference>
<evidence type="ECO:0000259" key="11">
    <source>
        <dbReference type="Pfam" id="PF08545"/>
    </source>
</evidence>
<dbReference type="EMBL" id="JAAZON010000228">
    <property type="protein sequence ID" value="NMC62570.1"/>
    <property type="molecule type" value="Genomic_DNA"/>
</dbReference>
<evidence type="ECO:0000256" key="9">
    <source>
        <dbReference type="ARBA" id="ARBA00023315"/>
    </source>
</evidence>
<dbReference type="AlphaFoldDB" id="A0A7X9FQR2"/>
<feature type="domain" description="Beta-ketoacyl-[acyl-carrier-protein] synthase III N-terminal" evidence="11">
    <location>
        <begin position="111"/>
        <end position="177"/>
    </location>
</feature>
<name>A0A7X9FQR2_9DELT</name>
<keyword evidence="8" id="KW-0275">Fatty acid biosynthesis</keyword>
<proteinExistence type="inferred from homology"/>
<organism evidence="12 13">
    <name type="scientific">SAR324 cluster bacterium</name>
    <dbReference type="NCBI Taxonomy" id="2024889"/>
    <lineage>
        <taxon>Bacteria</taxon>
        <taxon>Deltaproteobacteria</taxon>
        <taxon>SAR324 cluster</taxon>
    </lineage>
</organism>
<dbReference type="InterPro" id="IPR004655">
    <property type="entry name" value="FabH"/>
</dbReference>
<dbReference type="GO" id="GO:0004315">
    <property type="term" value="F:3-oxoacyl-[acyl-carrier-protein] synthase activity"/>
    <property type="evidence" value="ECO:0007669"/>
    <property type="project" value="InterPro"/>
</dbReference>
<evidence type="ECO:0000313" key="12">
    <source>
        <dbReference type="EMBL" id="NMC62570.1"/>
    </source>
</evidence>
<keyword evidence="4" id="KW-0444">Lipid biosynthesis</keyword>
<protein>
    <submittedName>
        <fullName evidence="12">Beta-ketoacyl-ACP synthase 3</fullName>
        <ecNumber evidence="12">2.3.1.180</ecNumber>
    </submittedName>
</protein>
<dbReference type="InterPro" id="IPR013751">
    <property type="entry name" value="ACP_syn_III_N"/>
</dbReference>
<comment type="caution">
    <text evidence="12">The sequence shown here is derived from an EMBL/GenBank/DDBJ whole genome shotgun (WGS) entry which is preliminary data.</text>
</comment>
<dbReference type="GO" id="GO:0033818">
    <property type="term" value="F:beta-ketoacyl-acyl-carrier-protein synthase III activity"/>
    <property type="evidence" value="ECO:0007669"/>
    <property type="project" value="UniProtKB-EC"/>
</dbReference>
<dbReference type="PANTHER" id="PTHR34069">
    <property type="entry name" value="3-OXOACYL-[ACYL-CARRIER-PROTEIN] SYNTHASE 3"/>
    <property type="match status" value="1"/>
</dbReference>
<evidence type="ECO:0000256" key="7">
    <source>
        <dbReference type="ARBA" id="ARBA00023098"/>
    </source>
</evidence>
<dbReference type="Pfam" id="PF08545">
    <property type="entry name" value="ACP_syn_III"/>
    <property type="match status" value="1"/>
</dbReference>
<keyword evidence="6" id="KW-0276">Fatty acid metabolism</keyword>
<evidence type="ECO:0000256" key="2">
    <source>
        <dbReference type="ARBA" id="ARBA00008642"/>
    </source>
</evidence>